<dbReference type="GO" id="GO:0016740">
    <property type="term" value="F:transferase activity"/>
    <property type="evidence" value="ECO:0007669"/>
    <property type="project" value="UniProtKB-KW"/>
</dbReference>
<dbReference type="SUPFAM" id="SSF52540">
    <property type="entry name" value="P-loop containing nucleoside triphosphate hydrolases"/>
    <property type="match status" value="1"/>
</dbReference>
<dbReference type="RefSeq" id="WP_253756435.1">
    <property type="nucleotide sequence ID" value="NZ_JAMZDZ010000001.1"/>
</dbReference>
<evidence type="ECO:0000313" key="2">
    <source>
        <dbReference type="EMBL" id="MFC4135378.1"/>
    </source>
</evidence>
<dbReference type="PANTHER" id="PTHR12788">
    <property type="entry name" value="PROTEIN-TYROSINE SULFOTRANSFERASE 2"/>
    <property type="match status" value="1"/>
</dbReference>
<sequence length="322" mass="36398">MADKDAERPIFVMGCPRSGTTMVQLMLHRHPRIAIPPENRFVLPGYLARRTFGDLRLRSSREKLAGWIVDRPQSKFGDLGLDADDIRARLADGPGDLGGLFAIVLRAYAERFGKPRWGDKRPAYLNNVDMIRRLFPTAQLITIVRDGRDCCASLKEMPWQTRKDIASLAAQWAYAVDCAQRAARTLPADAYYELRYEDLVADPDRALRDLCAFLGEEFDPAMTRPSEIAADAVPAEKPWHSRTHQPVGQARAGSWRTRLTADEIALCEAVLRSRLTALGYEPSECPSPRVGQRLRYAVVDSERRARLARQRVRDLTSRLTPR</sequence>
<dbReference type="Gene3D" id="3.40.50.300">
    <property type="entry name" value="P-loop containing nucleotide triphosphate hydrolases"/>
    <property type="match status" value="1"/>
</dbReference>
<comment type="caution">
    <text evidence="2">The sequence shown here is derived from an EMBL/GenBank/DDBJ whole genome shotgun (WGS) entry which is preliminary data.</text>
</comment>
<evidence type="ECO:0000256" key="1">
    <source>
        <dbReference type="ARBA" id="ARBA00022679"/>
    </source>
</evidence>
<dbReference type="EMBL" id="JBHSAY010000021">
    <property type="protein sequence ID" value="MFC4135378.1"/>
    <property type="molecule type" value="Genomic_DNA"/>
</dbReference>
<keyword evidence="3" id="KW-1185">Reference proteome</keyword>
<dbReference type="Proteomes" id="UP001595816">
    <property type="component" value="Unassembled WGS sequence"/>
</dbReference>
<protein>
    <submittedName>
        <fullName evidence="2">Sulfotransferase family protein</fullName>
        <ecNumber evidence="2">2.8.2.-</ecNumber>
    </submittedName>
</protein>
<reference evidence="3" key="1">
    <citation type="journal article" date="2019" name="Int. J. Syst. Evol. Microbiol.">
        <title>The Global Catalogue of Microorganisms (GCM) 10K type strain sequencing project: providing services to taxonomists for standard genome sequencing and annotation.</title>
        <authorList>
            <consortium name="The Broad Institute Genomics Platform"/>
            <consortium name="The Broad Institute Genome Sequencing Center for Infectious Disease"/>
            <person name="Wu L."/>
            <person name="Ma J."/>
        </authorList>
    </citation>
    <scope>NUCLEOTIDE SEQUENCE [LARGE SCALE GENOMIC DNA]</scope>
    <source>
        <strain evidence="3">CGMCC 4.7289</strain>
    </source>
</reference>
<dbReference type="EC" id="2.8.2.-" evidence="2"/>
<dbReference type="Pfam" id="PF13469">
    <property type="entry name" value="Sulfotransfer_3"/>
    <property type="match status" value="1"/>
</dbReference>
<evidence type="ECO:0000313" key="3">
    <source>
        <dbReference type="Proteomes" id="UP001595816"/>
    </source>
</evidence>
<dbReference type="InterPro" id="IPR027417">
    <property type="entry name" value="P-loop_NTPase"/>
</dbReference>
<proteinExistence type="predicted"/>
<name>A0ABV8LYG0_9ACTN</name>
<dbReference type="PANTHER" id="PTHR12788:SF10">
    <property type="entry name" value="PROTEIN-TYROSINE SULFOTRANSFERASE"/>
    <property type="match status" value="1"/>
</dbReference>
<keyword evidence="1 2" id="KW-0808">Transferase</keyword>
<accession>A0ABV8LYG0</accession>
<gene>
    <name evidence="2" type="ORF">ACFOZ4_32605</name>
</gene>
<dbReference type="InterPro" id="IPR026634">
    <property type="entry name" value="TPST-like"/>
</dbReference>
<organism evidence="2 3">
    <name type="scientific">Hamadaea flava</name>
    <dbReference type="NCBI Taxonomy" id="1742688"/>
    <lineage>
        <taxon>Bacteria</taxon>
        <taxon>Bacillati</taxon>
        <taxon>Actinomycetota</taxon>
        <taxon>Actinomycetes</taxon>
        <taxon>Micromonosporales</taxon>
        <taxon>Micromonosporaceae</taxon>
        <taxon>Hamadaea</taxon>
    </lineage>
</organism>